<dbReference type="STRING" id="1088818.A0A2H9ZW41"/>
<reference evidence="8 9" key="1">
    <citation type="journal article" date="2017" name="Nature">
        <title>The Apostasia genome and the evolution of orchids.</title>
        <authorList>
            <person name="Zhang G.Q."/>
            <person name="Liu K.W."/>
            <person name="Li Z."/>
            <person name="Lohaus R."/>
            <person name="Hsiao Y.Y."/>
            <person name="Niu S.C."/>
            <person name="Wang J.Y."/>
            <person name="Lin Y.C."/>
            <person name="Xu Q."/>
            <person name="Chen L.J."/>
            <person name="Yoshida K."/>
            <person name="Fujiwara S."/>
            <person name="Wang Z.W."/>
            <person name="Zhang Y.Q."/>
            <person name="Mitsuda N."/>
            <person name="Wang M."/>
            <person name="Liu G.H."/>
            <person name="Pecoraro L."/>
            <person name="Huang H.X."/>
            <person name="Xiao X.J."/>
            <person name="Lin M."/>
            <person name="Wu X.Y."/>
            <person name="Wu W.L."/>
            <person name="Chen Y.Y."/>
            <person name="Chang S.B."/>
            <person name="Sakamoto S."/>
            <person name="Ohme-Takagi M."/>
            <person name="Yagi M."/>
            <person name="Zeng S.J."/>
            <person name="Shen C.Y."/>
            <person name="Yeh C.M."/>
            <person name="Luo Y.B."/>
            <person name="Tsai W.C."/>
            <person name="Van de Peer Y."/>
            <person name="Liu Z.J."/>
        </authorList>
    </citation>
    <scope>NUCLEOTIDE SEQUENCE [LARGE SCALE GENOMIC DNA]</scope>
    <source>
        <strain evidence="9">cv. Shenzhen</strain>
        <tissue evidence="8">Stem</tissue>
    </source>
</reference>
<dbReference type="EC" id="3.6.1.1" evidence="3"/>
<evidence type="ECO:0000256" key="6">
    <source>
        <dbReference type="ARBA" id="ARBA00022842"/>
    </source>
</evidence>
<evidence type="ECO:0000256" key="3">
    <source>
        <dbReference type="ARBA" id="ARBA00012146"/>
    </source>
</evidence>
<evidence type="ECO:0000256" key="1">
    <source>
        <dbReference type="ARBA" id="ARBA00001946"/>
    </source>
</evidence>
<dbReference type="Gene3D" id="3.90.80.10">
    <property type="entry name" value="Inorganic pyrophosphatase"/>
    <property type="match status" value="1"/>
</dbReference>
<keyword evidence="5 8" id="KW-0378">Hydrolase</keyword>
<evidence type="ECO:0000256" key="2">
    <source>
        <dbReference type="ARBA" id="ARBA00006220"/>
    </source>
</evidence>
<evidence type="ECO:0000313" key="9">
    <source>
        <dbReference type="Proteomes" id="UP000236161"/>
    </source>
</evidence>
<dbReference type="GO" id="GO:0005737">
    <property type="term" value="C:cytoplasm"/>
    <property type="evidence" value="ECO:0007669"/>
    <property type="project" value="InterPro"/>
</dbReference>
<keyword evidence="4" id="KW-0479">Metal-binding</keyword>
<comment type="catalytic activity">
    <reaction evidence="7">
        <text>diphosphate + H2O = 2 phosphate + H(+)</text>
        <dbReference type="Rhea" id="RHEA:24576"/>
        <dbReference type="ChEBI" id="CHEBI:15377"/>
        <dbReference type="ChEBI" id="CHEBI:15378"/>
        <dbReference type="ChEBI" id="CHEBI:33019"/>
        <dbReference type="ChEBI" id="CHEBI:43474"/>
        <dbReference type="EC" id="3.6.1.1"/>
    </reaction>
</comment>
<dbReference type="Pfam" id="PF00719">
    <property type="entry name" value="Pyrophosphatase"/>
    <property type="match status" value="1"/>
</dbReference>
<dbReference type="Proteomes" id="UP000236161">
    <property type="component" value="Unassembled WGS sequence"/>
</dbReference>
<organism evidence="8 9">
    <name type="scientific">Apostasia shenzhenica</name>
    <dbReference type="NCBI Taxonomy" id="1088818"/>
    <lineage>
        <taxon>Eukaryota</taxon>
        <taxon>Viridiplantae</taxon>
        <taxon>Streptophyta</taxon>
        <taxon>Embryophyta</taxon>
        <taxon>Tracheophyta</taxon>
        <taxon>Spermatophyta</taxon>
        <taxon>Magnoliopsida</taxon>
        <taxon>Liliopsida</taxon>
        <taxon>Asparagales</taxon>
        <taxon>Orchidaceae</taxon>
        <taxon>Apostasioideae</taxon>
        <taxon>Apostasia</taxon>
    </lineage>
</organism>
<dbReference type="GO" id="GO:0004427">
    <property type="term" value="F:inorganic diphosphate phosphatase activity"/>
    <property type="evidence" value="ECO:0007669"/>
    <property type="project" value="UniProtKB-EC"/>
</dbReference>
<dbReference type="SUPFAM" id="SSF50324">
    <property type="entry name" value="Inorganic pyrophosphatase"/>
    <property type="match status" value="1"/>
</dbReference>
<keyword evidence="9" id="KW-1185">Reference proteome</keyword>
<comment type="cofactor">
    <cofactor evidence="1">
        <name>Mg(2+)</name>
        <dbReference type="ChEBI" id="CHEBI:18420"/>
    </cofactor>
</comment>
<dbReference type="EMBL" id="KZ453155">
    <property type="protein sequence ID" value="PKA47486.1"/>
    <property type="molecule type" value="Genomic_DNA"/>
</dbReference>
<dbReference type="InterPro" id="IPR036649">
    <property type="entry name" value="Pyrophosphatase_sf"/>
</dbReference>
<dbReference type="OrthoDB" id="1608002at2759"/>
<dbReference type="GO" id="GO:0000287">
    <property type="term" value="F:magnesium ion binding"/>
    <property type="evidence" value="ECO:0007669"/>
    <property type="project" value="InterPro"/>
</dbReference>
<keyword evidence="6" id="KW-0460">Magnesium</keyword>
<comment type="similarity">
    <text evidence="2">Belongs to the PPase family.</text>
</comment>
<dbReference type="AlphaFoldDB" id="A0A2H9ZW41"/>
<evidence type="ECO:0000256" key="7">
    <source>
        <dbReference type="ARBA" id="ARBA00047820"/>
    </source>
</evidence>
<protein>
    <recommendedName>
        <fullName evidence="3">inorganic diphosphatase</fullName>
        <ecNumber evidence="3">3.6.1.1</ecNumber>
    </recommendedName>
</protein>
<name>A0A2H9ZW41_9ASPA</name>
<evidence type="ECO:0000313" key="8">
    <source>
        <dbReference type="EMBL" id="PKA47486.1"/>
    </source>
</evidence>
<dbReference type="PANTHER" id="PTHR10286">
    <property type="entry name" value="INORGANIC PYROPHOSPHATASE"/>
    <property type="match status" value="1"/>
</dbReference>
<dbReference type="GO" id="GO:0006796">
    <property type="term" value="P:phosphate-containing compound metabolic process"/>
    <property type="evidence" value="ECO:0007669"/>
    <property type="project" value="InterPro"/>
</dbReference>
<dbReference type="CDD" id="cd00412">
    <property type="entry name" value="pyrophosphatase"/>
    <property type="match status" value="1"/>
</dbReference>
<gene>
    <name evidence="8" type="primary">PPA1</name>
    <name evidence="8" type="ORF">AXF42_Ash020656</name>
</gene>
<accession>A0A2H9ZW41</accession>
<sequence length="307" mass="33946">MATAAAAAASITAAASGILYRCQGRVAFLPKFLSLAPNRDTAVGISCHRRRRFFTCNALHKAEFRVKEDGEPESLDYRVFFLDASGNKVSPWHDIPLHLGDGLFNFVVEIPKDTSAKMEVATDEPFTPIKQDTKKGKLRYYPYNINWNYGLLPQTWEDPSLGNSDVDGALGDNDPGAFELYYAVDVVEIGEARAKIGDILKVKPLAALAMIDEGELDWKIIAISLEDPRASLVNNVNDVENHFPGTLTAIRDWFRDYKIPDGKPANKFGLGNKPADQDFALKVIMETNDSWAKLIKRSVPAGDLSLV</sequence>
<dbReference type="InterPro" id="IPR008162">
    <property type="entry name" value="Pyrophosphatase"/>
</dbReference>
<evidence type="ECO:0000256" key="4">
    <source>
        <dbReference type="ARBA" id="ARBA00022723"/>
    </source>
</evidence>
<dbReference type="FunFam" id="3.90.80.10:FF:000007">
    <property type="entry name" value="Inorganic pyrophosphatase, mitochondrial"/>
    <property type="match status" value="1"/>
</dbReference>
<evidence type="ECO:0000256" key="5">
    <source>
        <dbReference type="ARBA" id="ARBA00022801"/>
    </source>
</evidence>
<proteinExistence type="inferred from homology"/>